<feature type="domain" description="Apea-like HEPN" evidence="1">
    <location>
        <begin position="357"/>
        <end position="449"/>
    </location>
</feature>
<dbReference type="InterPro" id="IPR041229">
    <property type="entry name" value="HEPN_Apea"/>
</dbReference>
<dbReference type="RefSeq" id="WP_062090068.1">
    <property type="nucleotide sequence ID" value="NZ_FCOK02000047.1"/>
</dbReference>
<accession>A0A158IC75</accession>
<dbReference type="AlphaFoldDB" id="A0A158IC75"/>
<reference evidence="3 4" key="1">
    <citation type="submission" date="2016-01" db="EMBL/GenBank/DDBJ databases">
        <authorList>
            <person name="Oliw E.H."/>
        </authorList>
    </citation>
    <scope>NUCLEOTIDE SEQUENCE [LARGE SCALE GENOMIC DNA]</scope>
    <source>
        <strain evidence="3">LMG 27134</strain>
    </source>
</reference>
<evidence type="ECO:0000313" key="4">
    <source>
        <dbReference type="Proteomes" id="UP000054683"/>
    </source>
</evidence>
<dbReference type="EMBL" id="FCOK02000047">
    <property type="protein sequence ID" value="SAL54013.1"/>
    <property type="molecule type" value="Genomic_DNA"/>
</dbReference>
<name>A0A158IC75_9BURK</name>
<evidence type="ECO:0000259" key="1">
    <source>
        <dbReference type="Pfam" id="PF18739"/>
    </source>
</evidence>
<evidence type="ECO:0000313" key="3">
    <source>
        <dbReference type="EMBL" id="SAL54013.1"/>
    </source>
</evidence>
<dbReference type="InterPro" id="IPR041223">
    <property type="entry name" value="ApeA_NTD"/>
</dbReference>
<dbReference type="Pfam" id="PF18862">
    <property type="entry name" value="ApeA_NTD1"/>
    <property type="match status" value="1"/>
</dbReference>
<gene>
    <name evidence="3" type="ORF">AWB69_05721</name>
</gene>
<organism evidence="3 4">
    <name type="scientific">Caballeronia udeis</name>
    <dbReference type="NCBI Taxonomy" id="1232866"/>
    <lineage>
        <taxon>Bacteria</taxon>
        <taxon>Pseudomonadati</taxon>
        <taxon>Pseudomonadota</taxon>
        <taxon>Betaproteobacteria</taxon>
        <taxon>Burkholderiales</taxon>
        <taxon>Burkholderiaceae</taxon>
        <taxon>Caballeronia</taxon>
    </lineage>
</organism>
<feature type="domain" description="ApeA N-terminal" evidence="2">
    <location>
        <begin position="25"/>
        <end position="259"/>
    </location>
</feature>
<protein>
    <submittedName>
        <fullName evidence="3">Uncharacterized protein</fullName>
    </submittedName>
</protein>
<dbReference type="OrthoDB" id="7055214at2"/>
<dbReference type="Pfam" id="PF18739">
    <property type="entry name" value="HEPN_Apea"/>
    <property type="match status" value="1"/>
</dbReference>
<proteinExistence type="predicted"/>
<dbReference type="Proteomes" id="UP000054683">
    <property type="component" value="Unassembled WGS sequence"/>
</dbReference>
<sequence>MKQNADGLRLDQTYSFDVVVDNHGTKFGGKLNLSPNKCTLLVSGEISQDRQANFEFENVSRVICRDVATTFILIDLKVTHFFSGVLERHPKTIKTFEIAYEIAYVICTSATSSRNARFFGFELDSSSVSLWIGETKTQHDIISKFSSGKLFTDGEAIPFEFEQPVDGVGVLALGYDASMHFSTSEFSAGVRFPPRLIASFDEAKNELETIENFNTLRDLLSVVVGSRVSLQAISLIPESPSGPFRPTLYFSEPQHSASKARYVMFPLGCNPARNQLGLPAFPLTSFNAYFAADSEIRTYFKKYVRYRALENPEERFLGYFRLLEKLTFQKDSFVDEGRLDLLLNRAKPLVVRYFGGSSAVNSLLKQIRRSNQSKLNTASCIIKFMKQLPTELSTEWIFDKSHIESICKLRNDLTHANEIEPDTRDVEARAKFIEVLLVIALLKAIDVPPESMTSISPRMHGYDLIRKRLDPVDVTVTASKDMGTA</sequence>
<evidence type="ECO:0000259" key="2">
    <source>
        <dbReference type="Pfam" id="PF18862"/>
    </source>
</evidence>